<dbReference type="Proteomes" id="UP000004931">
    <property type="component" value="Unassembled WGS sequence"/>
</dbReference>
<gene>
    <name evidence="1" type="ORF">GP2143_12916</name>
</gene>
<name>A0Y7Q3_9GAMM</name>
<sequence>MMTKSCDEPAVNVYLFLWDKVIGLRLIFKTTMLAPQACLDIADNLYSNQVK</sequence>
<organism evidence="1 2">
    <name type="scientific">marine gamma proteobacterium HTCC2143</name>
    <dbReference type="NCBI Taxonomy" id="247633"/>
    <lineage>
        <taxon>Bacteria</taxon>
        <taxon>Pseudomonadati</taxon>
        <taxon>Pseudomonadota</taxon>
        <taxon>Gammaproteobacteria</taxon>
        <taxon>Cellvibrionales</taxon>
        <taxon>Spongiibacteraceae</taxon>
        <taxon>BD1-7 clade</taxon>
    </lineage>
</organism>
<accession>A0Y7Q3</accession>
<dbReference type="EMBL" id="AAVT01000001">
    <property type="protein sequence ID" value="EAW32157.1"/>
    <property type="molecule type" value="Genomic_DNA"/>
</dbReference>
<evidence type="ECO:0000313" key="2">
    <source>
        <dbReference type="Proteomes" id="UP000004931"/>
    </source>
</evidence>
<protein>
    <submittedName>
        <fullName evidence="1">Uncharacterized protein</fullName>
    </submittedName>
</protein>
<keyword evidence="2" id="KW-1185">Reference proteome</keyword>
<dbReference type="AlphaFoldDB" id="A0Y7Q3"/>
<dbReference type="STRING" id="247633.GP2143_12916"/>
<proteinExistence type="predicted"/>
<evidence type="ECO:0000313" key="1">
    <source>
        <dbReference type="EMBL" id="EAW32157.1"/>
    </source>
</evidence>
<reference evidence="1 2" key="1">
    <citation type="journal article" date="2010" name="J. Bacteriol.">
        <title>Genome sequence of the oligotrophic marine Gammaproteobacterium HTCC2143, isolated from the Oregon Coast.</title>
        <authorList>
            <person name="Oh H.M."/>
            <person name="Kang I."/>
            <person name="Ferriera S."/>
            <person name="Giovannoni S.J."/>
            <person name="Cho J.C."/>
        </authorList>
    </citation>
    <scope>NUCLEOTIDE SEQUENCE [LARGE SCALE GENOMIC DNA]</scope>
    <source>
        <strain evidence="1 2">HTCC2143</strain>
    </source>
</reference>
<comment type="caution">
    <text evidence="1">The sequence shown here is derived from an EMBL/GenBank/DDBJ whole genome shotgun (WGS) entry which is preliminary data.</text>
</comment>